<evidence type="ECO:0000256" key="1">
    <source>
        <dbReference type="ARBA" id="ARBA00022649"/>
    </source>
</evidence>
<comment type="cofactor">
    <cofactor evidence="6">
        <name>Mg(2+)</name>
        <dbReference type="ChEBI" id="CHEBI:18420"/>
    </cofactor>
</comment>
<dbReference type="HOGENOM" id="CLU_145365_0_0_11"/>
<reference evidence="9 10" key="1">
    <citation type="journal article" date="2014" name="PLoS ONE">
        <title>Identification and Characterization of a New Erythromycin Biosynthetic Gene Cluster in Actinopolyspora erythraea YIM90600, a Novel Erythronolide-Producing Halophilic Actinomycete Isolated from Salt Field.</title>
        <authorList>
            <person name="Chen D."/>
            <person name="Feng J."/>
            <person name="Huang L."/>
            <person name="Zhang Q."/>
            <person name="Wu J."/>
            <person name="Zhu X."/>
            <person name="Duan Y."/>
            <person name="Xu Z."/>
        </authorList>
    </citation>
    <scope>NUCLEOTIDE SEQUENCE [LARGE SCALE GENOMIC DNA]</scope>
    <source>
        <strain evidence="9 10">YIM90600</strain>
    </source>
</reference>
<feature type="binding site" evidence="6">
    <location>
        <position position="106"/>
    </location>
    <ligand>
        <name>Mg(2+)</name>
        <dbReference type="ChEBI" id="CHEBI:18420"/>
    </ligand>
</feature>
<keyword evidence="6" id="KW-0800">Toxin</keyword>
<dbReference type="GO" id="GO:0090729">
    <property type="term" value="F:toxin activity"/>
    <property type="evidence" value="ECO:0007669"/>
    <property type="project" value="UniProtKB-KW"/>
</dbReference>
<proteinExistence type="inferred from homology"/>
<dbReference type="InterPro" id="IPR029060">
    <property type="entry name" value="PIN-like_dom_sf"/>
</dbReference>
<dbReference type="GO" id="GO:0004540">
    <property type="term" value="F:RNA nuclease activity"/>
    <property type="evidence" value="ECO:0007669"/>
    <property type="project" value="InterPro"/>
</dbReference>
<dbReference type="Proteomes" id="UP000215043">
    <property type="component" value="Chromosome"/>
</dbReference>
<reference evidence="8 11" key="2">
    <citation type="submission" date="2017-08" db="EMBL/GenBank/DDBJ databases">
        <title>The complete genome sequence of moderately halophilic actinomycete Actinopolyspora erythraea YIM 90600, the producer of novel erythromycin, novel actinopolysporins A-C and tubercidin.</title>
        <authorList>
            <person name="Yin M."/>
            <person name="Tang S."/>
        </authorList>
    </citation>
    <scope>NUCLEOTIDE SEQUENCE [LARGE SCALE GENOMIC DNA]</scope>
    <source>
        <strain evidence="8 11">YIM 90600</strain>
    </source>
</reference>
<organism evidence="8 11">
    <name type="scientific">Actinopolyspora erythraea</name>
    <dbReference type="NCBI Taxonomy" id="414996"/>
    <lineage>
        <taxon>Bacteria</taxon>
        <taxon>Bacillati</taxon>
        <taxon>Actinomycetota</taxon>
        <taxon>Actinomycetes</taxon>
        <taxon>Actinopolysporales</taxon>
        <taxon>Actinopolysporaceae</taxon>
        <taxon>Actinopolyspora</taxon>
    </lineage>
</organism>
<accession>A0A099D1V0</accession>
<evidence type="ECO:0000313" key="8">
    <source>
        <dbReference type="EMBL" id="ASU77342.1"/>
    </source>
</evidence>
<evidence type="ECO:0000313" key="9">
    <source>
        <dbReference type="EMBL" id="KGI80168.1"/>
    </source>
</evidence>
<keyword evidence="2 6" id="KW-0540">Nuclease</keyword>
<dbReference type="EMBL" id="CP022752">
    <property type="protein sequence ID" value="ASU77342.1"/>
    <property type="molecule type" value="Genomic_DNA"/>
</dbReference>
<dbReference type="RefSeq" id="WP_043576097.1">
    <property type="nucleotide sequence ID" value="NZ_CP022752.1"/>
</dbReference>
<dbReference type="Gene3D" id="3.40.50.1010">
    <property type="entry name" value="5'-nuclease"/>
    <property type="match status" value="1"/>
</dbReference>
<evidence type="ECO:0000256" key="5">
    <source>
        <dbReference type="ARBA" id="ARBA00022842"/>
    </source>
</evidence>
<dbReference type="NCBIfam" id="TIGR00028">
    <property type="entry name" value="Mtu_PIN_fam"/>
    <property type="match status" value="1"/>
</dbReference>
<dbReference type="GO" id="GO:0016788">
    <property type="term" value="F:hydrolase activity, acting on ester bonds"/>
    <property type="evidence" value="ECO:0007669"/>
    <property type="project" value="InterPro"/>
</dbReference>
<dbReference type="InterPro" id="IPR002716">
    <property type="entry name" value="PIN_dom"/>
</dbReference>
<dbReference type="Proteomes" id="UP000029737">
    <property type="component" value="Unassembled WGS sequence"/>
</dbReference>
<evidence type="ECO:0000313" key="11">
    <source>
        <dbReference type="Proteomes" id="UP000215043"/>
    </source>
</evidence>
<feature type="binding site" evidence="6">
    <location>
        <position position="7"/>
    </location>
    <ligand>
        <name>Mg(2+)</name>
        <dbReference type="ChEBI" id="CHEBI:18420"/>
    </ligand>
</feature>
<name>A0A099D1V0_9ACTN</name>
<dbReference type="InterPro" id="IPR006226">
    <property type="entry name" value="Mtu_PIN"/>
</dbReference>
<keyword evidence="5 6" id="KW-0460">Magnesium</keyword>
<gene>
    <name evidence="6" type="primary">vapC</name>
    <name evidence="8" type="ORF">CDG81_02320</name>
    <name evidence="9" type="ORF">IL38_18665</name>
</gene>
<dbReference type="HAMAP" id="MF_00265">
    <property type="entry name" value="VapC_Nob1"/>
    <property type="match status" value="1"/>
</dbReference>
<evidence type="ECO:0000313" key="10">
    <source>
        <dbReference type="Proteomes" id="UP000029737"/>
    </source>
</evidence>
<evidence type="ECO:0000256" key="2">
    <source>
        <dbReference type="ARBA" id="ARBA00022722"/>
    </source>
</evidence>
<dbReference type="KEGG" id="aey:CDG81_02320"/>
<dbReference type="OrthoDB" id="196567at2"/>
<dbReference type="Pfam" id="PF01850">
    <property type="entry name" value="PIN"/>
    <property type="match status" value="1"/>
</dbReference>
<dbReference type="eggNOG" id="COG1848">
    <property type="taxonomic scope" value="Bacteria"/>
</dbReference>
<dbReference type="EC" id="3.1.-.-" evidence="6"/>
<keyword evidence="3 6" id="KW-0479">Metal-binding</keyword>
<evidence type="ECO:0000256" key="4">
    <source>
        <dbReference type="ARBA" id="ARBA00022801"/>
    </source>
</evidence>
<keyword evidence="4 6" id="KW-0378">Hydrolase</keyword>
<evidence type="ECO:0000256" key="6">
    <source>
        <dbReference type="HAMAP-Rule" id="MF_00265"/>
    </source>
</evidence>
<keyword evidence="10" id="KW-1185">Reference proteome</keyword>
<dbReference type="AlphaFoldDB" id="A0A099D1V0"/>
<sequence length="144" mass="16003">MKRALLDVNVLLALLDSDHVDHERAHEWLDADGTAGWASCSITENGFVRIISQPRYPSPISTTEAVELLARTRHESNHEFWACTVSLLDPHSVDRTRLHGHRQITDAYLLALATAHDGRLVTLDNSLPLSAAHSATEEHLTVLK</sequence>
<protein>
    <recommendedName>
        <fullName evidence="6">Ribonuclease VapC</fullName>
        <shortName evidence="6">RNase VapC</shortName>
        <ecNumber evidence="6">3.1.-.-</ecNumber>
    </recommendedName>
    <alternativeName>
        <fullName evidence="6">Toxin VapC</fullName>
    </alternativeName>
</protein>
<evidence type="ECO:0000259" key="7">
    <source>
        <dbReference type="Pfam" id="PF01850"/>
    </source>
</evidence>
<evidence type="ECO:0000256" key="3">
    <source>
        <dbReference type="ARBA" id="ARBA00022723"/>
    </source>
</evidence>
<feature type="domain" description="PIN" evidence="7">
    <location>
        <begin position="5"/>
        <end position="127"/>
    </location>
</feature>
<comment type="function">
    <text evidence="6">Toxic component of a toxin-antitoxin (TA) system. An RNase.</text>
</comment>
<dbReference type="GO" id="GO:0045926">
    <property type="term" value="P:negative regulation of growth"/>
    <property type="evidence" value="ECO:0007669"/>
    <property type="project" value="UniProtKB-ARBA"/>
</dbReference>
<keyword evidence="1 6" id="KW-1277">Toxin-antitoxin system</keyword>
<dbReference type="SUPFAM" id="SSF88723">
    <property type="entry name" value="PIN domain-like"/>
    <property type="match status" value="1"/>
</dbReference>
<dbReference type="EMBL" id="JPMV01000035">
    <property type="protein sequence ID" value="KGI80168.1"/>
    <property type="molecule type" value="Genomic_DNA"/>
</dbReference>
<comment type="similarity">
    <text evidence="6">Belongs to the PINc/VapC protein family.</text>
</comment>
<dbReference type="GO" id="GO:0000287">
    <property type="term" value="F:magnesium ion binding"/>
    <property type="evidence" value="ECO:0007669"/>
    <property type="project" value="UniProtKB-UniRule"/>
</dbReference>
<dbReference type="InterPro" id="IPR022907">
    <property type="entry name" value="VapC_family"/>
</dbReference>